<dbReference type="GO" id="GO:0003723">
    <property type="term" value="F:RNA binding"/>
    <property type="evidence" value="ECO:0007669"/>
    <property type="project" value="TreeGrafter"/>
</dbReference>
<evidence type="ECO:0000256" key="1">
    <source>
        <dbReference type="ARBA" id="ARBA00012552"/>
    </source>
</evidence>
<evidence type="ECO:0000256" key="2">
    <source>
        <dbReference type="ARBA" id="ARBA00022741"/>
    </source>
</evidence>
<keyword evidence="2" id="KW-0547">Nucleotide-binding</keyword>
<dbReference type="GO" id="GO:0005634">
    <property type="term" value="C:nucleus"/>
    <property type="evidence" value="ECO:0007669"/>
    <property type="project" value="TreeGrafter"/>
</dbReference>
<evidence type="ECO:0000256" key="4">
    <source>
        <dbReference type="ARBA" id="ARBA00022806"/>
    </source>
</evidence>
<dbReference type="OrthoDB" id="1925581at2759"/>
<reference evidence="7 8" key="1">
    <citation type="journal article" date="2018" name="Mol. Plant">
        <title>The genome of Artemisia annua provides insight into the evolution of Asteraceae family and artemisinin biosynthesis.</title>
        <authorList>
            <person name="Shen Q."/>
            <person name="Zhang L."/>
            <person name="Liao Z."/>
            <person name="Wang S."/>
            <person name="Yan T."/>
            <person name="Shi P."/>
            <person name="Liu M."/>
            <person name="Fu X."/>
            <person name="Pan Q."/>
            <person name="Wang Y."/>
            <person name="Lv Z."/>
            <person name="Lu X."/>
            <person name="Zhang F."/>
            <person name="Jiang W."/>
            <person name="Ma Y."/>
            <person name="Chen M."/>
            <person name="Hao X."/>
            <person name="Li L."/>
            <person name="Tang Y."/>
            <person name="Lv G."/>
            <person name="Zhou Y."/>
            <person name="Sun X."/>
            <person name="Brodelius P.E."/>
            <person name="Rose J.K.C."/>
            <person name="Tang K."/>
        </authorList>
    </citation>
    <scope>NUCLEOTIDE SEQUENCE [LARGE SCALE GENOMIC DNA]</scope>
    <source>
        <strain evidence="8">cv. Huhao1</strain>
        <tissue evidence="7">Leaf</tissue>
    </source>
</reference>
<protein>
    <recommendedName>
        <fullName evidence="1">RNA helicase</fullName>
        <ecNumber evidence="1">3.6.4.13</ecNumber>
    </recommendedName>
</protein>
<evidence type="ECO:0000313" key="8">
    <source>
        <dbReference type="Proteomes" id="UP000245207"/>
    </source>
</evidence>
<keyword evidence="8" id="KW-1185">Reference proteome</keyword>
<dbReference type="EMBL" id="PKPP01002249">
    <property type="protein sequence ID" value="PWA76578.1"/>
    <property type="molecule type" value="Genomic_DNA"/>
</dbReference>
<dbReference type="STRING" id="35608.A0A2U1NSY1"/>
<evidence type="ECO:0000256" key="5">
    <source>
        <dbReference type="ARBA" id="ARBA00022840"/>
    </source>
</evidence>
<proteinExistence type="predicted"/>
<dbReference type="SUPFAM" id="SSF52540">
    <property type="entry name" value="P-loop containing nucleoside triphosphate hydrolases"/>
    <property type="match status" value="1"/>
</dbReference>
<dbReference type="PANTHER" id="PTHR18934">
    <property type="entry name" value="ATP-DEPENDENT RNA HELICASE"/>
    <property type="match status" value="1"/>
</dbReference>
<dbReference type="InterPro" id="IPR027417">
    <property type="entry name" value="P-loop_NTPase"/>
</dbReference>
<keyword evidence="3" id="KW-0378">Hydrolase</keyword>
<evidence type="ECO:0000313" key="7">
    <source>
        <dbReference type="EMBL" id="PWA76578.1"/>
    </source>
</evidence>
<comment type="caution">
    <text evidence="7">The sequence shown here is derived from an EMBL/GenBank/DDBJ whole genome shotgun (WGS) entry which is preliminary data.</text>
</comment>
<dbReference type="Gene3D" id="3.40.50.300">
    <property type="entry name" value="P-loop containing nucleotide triphosphate hydrolases"/>
    <property type="match status" value="1"/>
</dbReference>
<dbReference type="EC" id="3.6.4.13" evidence="1"/>
<name>A0A2U1NSY1_ARTAN</name>
<evidence type="ECO:0000256" key="6">
    <source>
        <dbReference type="ARBA" id="ARBA00047984"/>
    </source>
</evidence>
<dbReference type="AlphaFoldDB" id="A0A2U1NSY1"/>
<dbReference type="GO" id="GO:0016787">
    <property type="term" value="F:hydrolase activity"/>
    <property type="evidence" value="ECO:0007669"/>
    <property type="project" value="UniProtKB-KW"/>
</dbReference>
<sequence>MDIRHEISLSKGTFDEGMLRLLESVLIGHDVKSMLDVWKSLVELMRRKSVNVTREVVGKTVEEMLLVVYFFVKRLRLLEIKSKVLSYHNNKRRVRMSKRSASLVHYRGGISSLRGSDCNIICMQPRRIFAISIVARISNERGENLGETFGYQIRLESKQSEQTRLLFYTTGVLLQNLGLSFHVQELFLEDVLEKTRYVVESEADNFQGYSKRRRRQQQECLA</sequence>
<dbReference type="PANTHER" id="PTHR18934:SF237">
    <property type="entry name" value="ATP-DEPENDENT DNA_RNA HELICASE DHX36"/>
    <property type="match status" value="1"/>
</dbReference>
<evidence type="ECO:0000256" key="3">
    <source>
        <dbReference type="ARBA" id="ARBA00022801"/>
    </source>
</evidence>
<dbReference type="GO" id="GO:0005524">
    <property type="term" value="F:ATP binding"/>
    <property type="evidence" value="ECO:0007669"/>
    <property type="project" value="UniProtKB-KW"/>
</dbReference>
<gene>
    <name evidence="7" type="ORF">CTI12_AA233470</name>
</gene>
<comment type="catalytic activity">
    <reaction evidence="6">
        <text>ATP + H2O = ADP + phosphate + H(+)</text>
        <dbReference type="Rhea" id="RHEA:13065"/>
        <dbReference type="ChEBI" id="CHEBI:15377"/>
        <dbReference type="ChEBI" id="CHEBI:15378"/>
        <dbReference type="ChEBI" id="CHEBI:30616"/>
        <dbReference type="ChEBI" id="CHEBI:43474"/>
        <dbReference type="ChEBI" id="CHEBI:456216"/>
        <dbReference type="EC" id="3.6.4.13"/>
    </reaction>
</comment>
<dbReference type="Proteomes" id="UP000245207">
    <property type="component" value="Unassembled WGS sequence"/>
</dbReference>
<dbReference type="GO" id="GO:0003724">
    <property type="term" value="F:RNA helicase activity"/>
    <property type="evidence" value="ECO:0007669"/>
    <property type="project" value="UniProtKB-EC"/>
</dbReference>
<keyword evidence="4" id="KW-0347">Helicase</keyword>
<organism evidence="7 8">
    <name type="scientific">Artemisia annua</name>
    <name type="common">Sweet wormwood</name>
    <dbReference type="NCBI Taxonomy" id="35608"/>
    <lineage>
        <taxon>Eukaryota</taxon>
        <taxon>Viridiplantae</taxon>
        <taxon>Streptophyta</taxon>
        <taxon>Embryophyta</taxon>
        <taxon>Tracheophyta</taxon>
        <taxon>Spermatophyta</taxon>
        <taxon>Magnoliopsida</taxon>
        <taxon>eudicotyledons</taxon>
        <taxon>Gunneridae</taxon>
        <taxon>Pentapetalae</taxon>
        <taxon>asterids</taxon>
        <taxon>campanulids</taxon>
        <taxon>Asterales</taxon>
        <taxon>Asteraceae</taxon>
        <taxon>Asteroideae</taxon>
        <taxon>Anthemideae</taxon>
        <taxon>Artemisiinae</taxon>
        <taxon>Artemisia</taxon>
    </lineage>
</organism>
<keyword evidence="5" id="KW-0067">ATP-binding</keyword>
<accession>A0A2U1NSY1</accession>